<dbReference type="InterPro" id="IPR035587">
    <property type="entry name" value="DUS-like_FMN-bd"/>
</dbReference>
<reference evidence="19" key="1">
    <citation type="submission" date="2022-07" db="EMBL/GenBank/DDBJ databases">
        <title>Phylogenomic reconstructions and comparative analyses of Kickxellomycotina fungi.</title>
        <authorList>
            <person name="Reynolds N.K."/>
            <person name="Stajich J.E."/>
            <person name="Barry K."/>
            <person name="Grigoriev I.V."/>
            <person name="Crous P."/>
            <person name="Smith M.E."/>
        </authorList>
    </citation>
    <scope>NUCLEOTIDE SEQUENCE</scope>
    <source>
        <strain evidence="19">CBS 109367</strain>
    </source>
</reference>
<evidence type="ECO:0000256" key="2">
    <source>
        <dbReference type="ARBA" id="ARBA00022630"/>
    </source>
</evidence>
<feature type="domain" description="DUS-like FMN-binding" evidence="18">
    <location>
        <begin position="30"/>
        <end position="274"/>
    </location>
</feature>
<evidence type="ECO:0000256" key="12">
    <source>
        <dbReference type="ARBA" id="ARBA00047652"/>
    </source>
</evidence>
<evidence type="ECO:0000256" key="14">
    <source>
        <dbReference type="ARBA" id="ARBA00048934"/>
    </source>
</evidence>
<dbReference type="OrthoDB" id="272303at2759"/>
<dbReference type="EMBL" id="JANBTX010000011">
    <property type="protein sequence ID" value="KAJ2690499.1"/>
    <property type="molecule type" value="Genomic_DNA"/>
</dbReference>
<keyword evidence="2" id="KW-0285">Flavoprotein</keyword>
<dbReference type="Proteomes" id="UP001151516">
    <property type="component" value="Unassembled WGS sequence"/>
</dbReference>
<evidence type="ECO:0000256" key="3">
    <source>
        <dbReference type="ARBA" id="ARBA00022643"/>
    </source>
</evidence>
<keyword evidence="3" id="KW-0288">FMN</keyword>
<dbReference type="GO" id="GO:0017150">
    <property type="term" value="F:tRNA dihydrouridine synthase activity"/>
    <property type="evidence" value="ECO:0007669"/>
    <property type="project" value="InterPro"/>
</dbReference>
<dbReference type="AlphaFoldDB" id="A0A9W8L777"/>
<dbReference type="Pfam" id="PF01207">
    <property type="entry name" value="Dus"/>
    <property type="match status" value="1"/>
</dbReference>
<organism evidence="19 20">
    <name type="scientific">Coemansia spiralis</name>
    <dbReference type="NCBI Taxonomy" id="417178"/>
    <lineage>
        <taxon>Eukaryota</taxon>
        <taxon>Fungi</taxon>
        <taxon>Fungi incertae sedis</taxon>
        <taxon>Zoopagomycota</taxon>
        <taxon>Kickxellomycotina</taxon>
        <taxon>Kickxellomycetes</taxon>
        <taxon>Kickxellales</taxon>
        <taxon>Kickxellaceae</taxon>
        <taxon>Coemansia</taxon>
    </lineage>
</organism>
<comment type="catalytic activity">
    <reaction evidence="13">
        <text>a 5,6-dihydrouridine in mRNA + NAD(+) = a uridine in mRNA + NADH + H(+)</text>
        <dbReference type="Rhea" id="RHEA:69851"/>
        <dbReference type="Rhea" id="RHEA-COMP:14658"/>
        <dbReference type="Rhea" id="RHEA-COMP:17789"/>
        <dbReference type="ChEBI" id="CHEBI:15378"/>
        <dbReference type="ChEBI" id="CHEBI:57540"/>
        <dbReference type="ChEBI" id="CHEBI:57945"/>
        <dbReference type="ChEBI" id="CHEBI:65315"/>
        <dbReference type="ChEBI" id="CHEBI:74443"/>
    </reaction>
    <physiologicalReaction direction="right-to-left" evidence="13">
        <dbReference type="Rhea" id="RHEA:69853"/>
    </physiologicalReaction>
</comment>
<gene>
    <name evidence="19" type="primary">DUS1</name>
    <name evidence="19" type="ORF">IWW39_000746</name>
</gene>
<dbReference type="SUPFAM" id="SSF51395">
    <property type="entry name" value="FMN-linked oxidoreductases"/>
    <property type="match status" value="1"/>
</dbReference>
<evidence type="ECO:0000256" key="16">
    <source>
        <dbReference type="ARBA" id="ARBA00049467"/>
    </source>
</evidence>
<evidence type="ECO:0000256" key="6">
    <source>
        <dbReference type="ARBA" id="ARBA00022857"/>
    </source>
</evidence>
<dbReference type="PANTHER" id="PTHR11082:SF5">
    <property type="entry name" value="TRNA-DIHYDROURIDINE(16_17) SYNTHASE [NAD(P)(+)]-LIKE"/>
    <property type="match status" value="1"/>
</dbReference>
<comment type="cofactor">
    <cofactor evidence="1">
        <name>FMN</name>
        <dbReference type="ChEBI" id="CHEBI:58210"/>
    </cofactor>
</comment>
<dbReference type="CDD" id="cd02801">
    <property type="entry name" value="DUS_like_FMN"/>
    <property type="match status" value="1"/>
</dbReference>
<keyword evidence="20" id="KW-1185">Reference proteome</keyword>
<proteinExistence type="inferred from homology"/>
<evidence type="ECO:0000256" key="10">
    <source>
        <dbReference type="ARBA" id="ARBA00038890"/>
    </source>
</evidence>
<evidence type="ECO:0000313" key="20">
    <source>
        <dbReference type="Proteomes" id="UP001151516"/>
    </source>
</evidence>
<keyword evidence="8" id="KW-0520">NAD</keyword>
<evidence type="ECO:0000259" key="18">
    <source>
        <dbReference type="Pfam" id="PF01207"/>
    </source>
</evidence>
<keyword evidence="7 19" id="KW-0560">Oxidoreductase</keyword>
<dbReference type="Gene3D" id="3.20.20.70">
    <property type="entry name" value="Aldolase class I"/>
    <property type="match status" value="1"/>
</dbReference>
<sequence>MTEDEIIAKFPARLRGFDLYRKMGSPKNIVAPMVDQSELAWRMLSRNYGADLCYTPMFHAKLFANEQKYRDEHWQTNETERPVIVQFCANDPDVLLKAASMVAGQADAVDLNLGCPQHIARRGHYGSFLMDEWDLVSRLIRKLHENLEIPVTAKIRVFPEIEKTVEYAKMVEAAGAQIITVHGRLREQKGHKTGLADWAKIKAVKDAVSVPVFANGNILYQEDIQRCIDATNVEGVMSAETNLYNPALFSGKVLPTWQMAEEYLDICNEVPTNISYIRGHLFKLFRYSLPIHTDLRQKLVDVRDLDGYRQFVRDMKAQLIADAEGSDFDPEAVVVDEFGYRKYPHWICQPALRFEHDKEHSKSKRLLNEAQADVPANDTECATGNCDDADSEAKRQKTSPDSV</sequence>
<dbReference type="GO" id="GO:0006397">
    <property type="term" value="P:mRNA processing"/>
    <property type="evidence" value="ECO:0007669"/>
    <property type="project" value="UniProtKB-KW"/>
</dbReference>
<evidence type="ECO:0000256" key="17">
    <source>
        <dbReference type="SAM" id="MobiDB-lite"/>
    </source>
</evidence>
<dbReference type="InterPro" id="IPR013785">
    <property type="entry name" value="Aldolase_TIM"/>
</dbReference>
<dbReference type="InterPro" id="IPR018517">
    <property type="entry name" value="tRNA_hU_synthase_CS"/>
</dbReference>
<comment type="catalytic activity">
    <reaction evidence="16">
        <text>5,6-dihydrouridine(17) in tRNA + NADP(+) = uridine(17) in tRNA + NADPH + H(+)</text>
        <dbReference type="Rhea" id="RHEA:53368"/>
        <dbReference type="Rhea" id="RHEA-COMP:13541"/>
        <dbReference type="Rhea" id="RHEA-COMP:13542"/>
        <dbReference type="ChEBI" id="CHEBI:15378"/>
        <dbReference type="ChEBI" id="CHEBI:57783"/>
        <dbReference type="ChEBI" id="CHEBI:58349"/>
        <dbReference type="ChEBI" id="CHEBI:65315"/>
        <dbReference type="ChEBI" id="CHEBI:74443"/>
        <dbReference type="EC" id="1.3.1.88"/>
    </reaction>
    <physiologicalReaction direction="right-to-left" evidence="16">
        <dbReference type="Rhea" id="RHEA:53370"/>
    </physiologicalReaction>
</comment>
<feature type="region of interest" description="Disordered" evidence="17">
    <location>
        <begin position="363"/>
        <end position="403"/>
    </location>
</feature>
<protein>
    <recommendedName>
        <fullName evidence="10">tRNA-dihydrouridine(16/17) synthase [NAD(P)(+)]</fullName>
        <ecNumber evidence="10">1.3.1.88</ecNumber>
    </recommendedName>
</protein>
<accession>A0A9W8L777</accession>
<evidence type="ECO:0000256" key="8">
    <source>
        <dbReference type="ARBA" id="ARBA00023027"/>
    </source>
</evidence>
<evidence type="ECO:0000256" key="4">
    <source>
        <dbReference type="ARBA" id="ARBA00022664"/>
    </source>
</evidence>
<evidence type="ECO:0000256" key="13">
    <source>
        <dbReference type="ARBA" id="ARBA00048342"/>
    </source>
</evidence>
<comment type="catalytic activity">
    <reaction evidence="11">
        <text>5,6-dihydrouridine(17) in tRNA + NAD(+) = uridine(17) in tRNA + NADH + H(+)</text>
        <dbReference type="Rhea" id="RHEA:53372"/>
        <dbReference type="Rhea" id="RHEA-COMP:13541"/>
        <dbReference type="Rhea" id="RHEA-COMP:13542"/>
        <dbReference type="ChEBI" id="CHEBI:15378"/>
        <dbReference type="ChEBI" id="CHEBI:57540"/>
        <dbReference type="ChEBI" id="CHEBI:57945"/>
        <dbReference type="ChEBI" id="CHEBI:65315"/>
        <dbReference type="ChEBI" id="CHEBI:74443"/>
        <dbReference type="EC" id="1.3.1.88"/>
    </reaction>
    <physiologicalReaction direction="right-to-left" evidence="11">
        <dbReference type="Rhea" id="RHEA:53374"/>
    </physiologicalReaction>
</comment>
<comment type="similarity">
    <text evidence="9">Belongs to the Dus family. Dus1 subfamily.</text>
</comment>
<evidence type="ECO:0000256" key="11">
    <source>
        <dbReference type="ARBA" id="ARBA00047287"/>
    </source>
</evidence>
<evidence type="ECO:0000256" key="1">
    <source>
        <dbReference type="ARBA" id="ARBA00001917"/>
    </source>
</evidence>
<evidence type="ECO:0000256" key="9">
    <source>
        <dbReference type="ARBA" id="ARBA00038313"/>
    </source>
</evidence>
<name>A0A9W8L777_9FUNG</name>
<dbReference type="EC" id="1.3.1.88" evidence="10"/>
<evidence type="ECO:0000256" key="15">
    <source>
        <dbReference type="ARBA" id="ARBA00049447"/>
    </source>
</evidence>
<keyword evidence="6" id="KW-0521">NADP</keyword>
<comment type="catalytic activity">
    <reaction evidence="14">
        <text>5,6-dihydrouridine(16) in tRNA + NAD(+) = uridine(16) in tRNA + NADH + H(+)</text>
        <dbReference type="Rhea" id="RHEA:53380"/>
        <dbReference type="Rhea" id="RHEA-COMP:13543"/>
        <dbReference type="Rhea" id="RHEA-COMP:13544"/>
        <dbReference type="ChEBI" id="CHEBI:15378"/>
        <dbReference type="ChEBI" id="CHEBI:57540"/>
        <dbReference type="ChEBI" id="CHEBI:57945"/>
        <dbReference type="ChEBI" id="CHEBI:65315"/>
        <dbReference type="ChEBI" id="CHEBI:74443"/>
        <dbReference type="EC" id="1.3.1.88"/>
    </reaction>
    <physiologicalReaction direction="right-to-left" evidence="14">
        <dbReference type="Rhea" id="RHEA:53382"/>
    </physiologicalReaction>
</comment>
<keyword evidence="5" id="KW-0819">tRNA processing</keyword>
<comment type="catalytic activity">
    <reaction evidence="15">
        <text>a 5,6-dihydrouridine in mRNA + NADP(+) = a uridine in mRNA + NADPH + H(+)</text>
        <dbReference type="Rhea" id="RHEA:69855"/>
        <dbReference type="Rhea" id="RHEA-COMP:14658"/>
        <dbReference type="Rhea" id="RHEA-COMP:17789"/>
        <dbReference type="ChEBI" id="CHEBI:15378"/>
        <dbReference type="ChEBI" id="CHEBI:57783"/>
        <dbReference type="ChEBI" id="CHEBI:58349"/>
        <dbReference type="ChEBI" id="CHEBI:65315"/>
        <dbReference type="ChEBI" id="CHEBI:74443"/>
    </reaction>
    <physiologicalReaction direction="right-to-left" evidence="15">
        <dbReference type="Rhea" id="RHEA:69857"/>
    </physiologicalReaction>
</comment>
<keyword evidence="4" id="KW-0507">mRNA processing</keyword>
<dbReference type="GO" id="GO:0050660">
    <property type="term" value="F:flavin adenine dinucleotide binding"/>
    <property type="evidence" value="ECO:0007669"/>
    <property type="project" value="InterPro"/>
</dbReference>
<dbReference type="PANTHER" id="PTHR11082">
    <property type="entry name" value="TRNA-DIHYDROURIDINE SYNTHASE"/>
    <property type="match status" value="1"/>
</dbReference>
<dbReference type="PROSITE" id="PS01136">
    <property type="entry name" value="UPF0034"/>
    <property type="match status" value="1"/>
</dbReference>
<evidence type="ECO:0000256" key="5">
    <source>
        <dbReference type="ARBA" id="ARBA00022694"/>
    </source>
</evidence>
<comment type="catalytic activity">
    <reaction evidence="12">
        <text>5,6-dihydrouridine(16) in tRNA + NADP(+) = uridine(16) in tRNA + NADPH + H(+)</text>
        <dbReference type="Rhea" id="RHEA:53376"/>
        <dbReference type="Rhea" id="RHEA-COMP:13543"/>
        <dbReference type="Rhea" id="RHEA-COMP:13544"/>
        <dbReference type="ChEBI" id="CHEBI:15378"/>
        <dbReference type="ChEBI" id="CHEBI:57783"/>
        <dbReference type="ChEBI" id="CHEBI:58349"/>
        <dbReference type="ChEBI" id="CHEBI:65315"/>
        <dbReference type="ChEBI" id="CHEBI:74443"/>
        <dbReference type="EC" id="1.3.1.88"/>
    </reaction>
    <physiologicalReaction direction="right-to-left" evidence="12">
        <dbReference type="Rhea" id="RHEA:53378"/>
    </physiologicalReaction>
</comment>
<evidence type="ECO:0000313" key="19">
    <source>
        <dbReference type="EMBL" id="KAJ2690499.1"/>
    </source>
</evidence>
<evidence type="ECO:0000256" key="7">
    <source>
        <dbReference type="ARBA" id="ARBA00023002"/>
    </source>
</evidence>
<comment type="caution">
    <text evidence="19">The sequence shown here is derived from an EMBL/GenBank/DDBJ whole genome shotgun (WGS) entry which is preliminary data.</text>
</comment>